<reference evidence="2 3" key="1">
    <citation type="journal article" date="2013" name="Curr. Biol.">
        <title>The Genome of the Foraminiferan Reticulomyxa filosa.</title>
        <authorList>
            <person name="Glockner G."/>
            <person name="Hulsmann N."/>
            <person name="Schleicher M."/>
            <person name="Noegel A.A."/>
            <person name="Eichinger L."/>
            <person name="Gallinger C."/>
            <person name="Pawlowski J."/>
            <person name="Sierra R."/>
            <person name="Euteneuer U."/>
            <person name="Pillet L."/>
            <person name="Moustafa A."/>
            <person name="Platzer M."/>
            <person name="Groth M."/>
            <person name="Szafranski K."/>
            <person name="Schliwa M."/>
        </authorList>
    </citation>
    <scope>NUCLEOTIDE SEQUENCE [LARGE SCALE GENOMIC DNA]</scope>
</reference>
<feature type="transmembrane region" description="Helical" evidence="1">
    <location>
        <begin position="261"/>
        <end position="280"/>
    </location>
</feature>
<feature type="transmembrane region" description="Helical" evidence="1">
    <location>
        <begin position="92"/>
        <end position="115"/>
    </location>
</feature>
<keyword evidence="3" id="KW-1185">Reference proteome</keyword>
<evidence type="ECO:0000256" key="1">
    <source>
        <dbReference type="SAM" id="Phobius"/>
    </source>
</evidence>
<gene>
    <name evidence="2" type="ORF">RFI_21523</name>
</gene>
<dbReference type="Proteomes" id="UP000023152">
    <property type="component" value="Unassembled WGS sequence"/>
</dbReference>
<protein>
    <submittedName>
        <fullName evidence="2">Uncharacterized protein</fullName>
    </submittedName>
</protein>
<comment type="caution">
    <text evidence="2">The sequence shown here is derived from an EMBL/GenBank/DDBJ whole genome shotgun (WGS) entry which is preliminary data.</text>
</comment>
<name>X6MRW5_RETFI</name>
<evidence type="ECO:0000313" key="3">
    <source>
        <dbReference type="Proteomes" id="UP000023152"/>
    </source>
</evidence>
<feature type="transmembrane region" description="Helical" evidence="1">
    <location>
        <begin position="50"/>
        <end position="72"/>
    </location>
</feature>
<feature type="transmembrane region" description="Helical" evidence="1">
    <location>
        <begin position="236"/>
        <end position="255"/>
    </location>
</feature>
<organism evidence="2 3">
    <name type="scientific">Reticulomyxa filosa</name>
    <dbReference type="NCBI Taxonomy" id="46433"/>
    <lineage>
        <taxon>Eukaryota</taxon>
        <taxon>Sar</taxon>
        <taxon>Rhizaria</taxon>
        <taxon>Retaria</taxon>
        <taxon>Foraminifera</taxon>
        <taxon>Monothalamids</taxon>
        <taxon>Reticulomyxidae</taxon>
        <taxon>Reticulomyxa</taxon>
    </lineage>
</organism>
<dbReference type="AlphaFoldDB" id="X6MRW5"/>
<keyword evidence="1" id="KW-0472">Membrane</keyword>
<proteinExistence type="predicted"/>
<feature type="transmembrane region" description="Helical" evidence="1">
    <location>
        <begin position="135"/>
        <end position="154"/>
    </location>
</feature>
<accession>X6MRW5</accession>
<sequence>MYSLFIFFFMKKSPFNLQKKKIEATNGLELNSDKCQTLQVESHVQNDKTLAAEILIAKYLFVLASCAMYRLFLARIDITFNNTIYRYSKRWLIGIGITITTIFLLLTGFFIVEMIKISEVDGTGNGQIKAKTELFSTFFIVHICLGFVLIFLFVQKLYQVLKQSFETTIRERMHMSSALNSDAAAPSAQLQHIKPVKQMDSIDIPSLDTDDNTRKISVQFESKELGLIKTITKYSFLNCLCLLLKGIMEICVFVISVDSILPLFFLASLAIAIVLWCIYLQTSYGSHIYDQYCFRCQSIFQSCVATFSKNKIKSNVNPLR</sequence>
<keyword evidence="1" id="KW-1133">Transmembrane helix</keyword>
<keyword evidence="1" id="KW-0812">Transmembrane</keyword>
<dbReference type="EMBL" id="ASPP01018756">
    <property type="protein sequence ID" value="ETO15840.1"/>
    <property type="molecule type" value="Genomic_DNA"/>
</dbReference>
<evidence type="ECO:0000313" key="2">
    <source>
        <dbReference type="EMBL" id="ETO15840.1"/>
    </source>
</evidence>